<evidence type="ECO:0000259" key="2">
    <source>
        <dbReference type="Pfam" id="PF02517"/>
    </source>
</evidence>
<organism evidence="3">
    <name type="scientific">bioreactor metagenome</name>
    <dbReference type="NCBI Taxonomy" id="1076179"/>
    <lineage>
        <taxon>unclassified sequences</taxon>
        <taxon>metagenomes</taxon>
        <taxon>ecological metagenomes</taxon>
    </lineage>
</organism>
<dbReference type="InterPro" id="IPR003675">
    <property type="entry name" value="Rce1/LyrA-like_dom"/>
</dbReference>
<proteinExistence type="predicted"/>
<dbReference type="InterPro" id="IPR042150">
    <property type="entry name" value="MmRce1-like"/>
</dbReference>
<feature type="transmembrane region" description="Helical" evidence="1">
    <location>
        <begin position="51"/>
        <end position="70"/>
    </location>
</feature>
<name>A0A644X593_9ZZZZ</name>
<feature type="transmembrane region" description="Helical" evidence="1">
    <location>
        <begin position="214"/>
        <end position="238"/>
    </location>
</feature>
<dbReference type="PANTHER" id="PTHR35797">
    <property type="entry name" value="PROTEASE-RELATED"/>
    <property type="match status" value="1"/>
</dbReference>
<feature type="transmembrane region" description="Helical" evidence="1">
    <location>
        <begin position="144"/>
        <end position="164"/>
    </location>
</feature>
<dbReference type="PANTHER" id="PTHR35797:SF1">
    <property type="entry name" value="PROTEASE"/>
    <property type="match status" value="1"/>
</dbReference>
<accession>A0A644X593</accession>
<feature type="transmembrane region" description="Helical" evidence="1">
    <location>
        <begin position="15"/>
        <end position="39"/>
    </location>
</feature>
<comment type="caution">
    <text evidence="3">The sequence shown here is derived from an EMBL/GenBank/DDBJ whole genome shotgun (WGS) entry which is preliminary data.</text>
</comment>
<keyword evidence="1" id="KW-0472">Membrane</keyword>
<keyword evidence="1" id="KW-1133">Transmembrane helix</keyword>
<keyword evidence="1" id="KW-0812">Transmembrane</keyword>
<dbReference type="GO" id="GO:0080120">
    <property type="term" value="P:CAAX-box protein maturation"/>
    <property type="evidence" value="ECO:0007669"/>
    <property type="project" value="UniProtKB-ARBA"/>
</dbReference>
<feature type="domain" description="CAAX prenyl protease 2/Lysostaphin resistance protein A-like" evidence="2">
    <location>
        <begin position="153"/>
        <end position="257"/>
    </location>
</feature>
<evidence type="ECO:0000256" key="1">
    <source>
        <dbReference type="SAM" id="Phobius"/>
    </source>
</evidence>
<gene>
    <name evidence="3" type="ORF">SDC9_57669</name>
</gene>
<sequence length="310" mass="34415">MENSSNSSNMETKRIMTFLAVTFIITYFVEIFVIGRLAVSIDPAIQTVFQFLVASVMLIPSVGIVITRIITKEGFKNLWIKPNIKGNIKYYVFAWFGMIALTLIGAVIYFTVFPDKFDGNMTYLINMYKATGQNVSAETLKNKMFIQVAMAIFLSPIFNALFCFGEEWAWRGYLLPKMMKKFKLLPMLLINGVIWGLWHAPLTALGHNYGLNYVWFPFTGIFAMCLFCIVIGTIFSYLTIKTKSCIPAVIAHGSLNGFAAVATYFTVDGGNPFVGPGATGIVGGSAFIVTAVILYFLLNKAGISENVTEE</sequence>
<dbReference type="AlphaFoldDB" id="A0A644X593"/>
<feature type="transmembrane region" description="Helical" evidence="1">
    <location>
        <begin position="273"/>
        <end position="298"/>
    </location>
</feature>
<evidence type="ECO:0000313" key="3">
    <source>
        <dbReference type="EMBL" id="MPM11326.1"/>
    </source>
</evidence>
<feature type="transmembrane region" description="Helical" evidence="1">
    <location>
        <begin position="184"/>
        <end position="202"/>
    </location>
</feature>
<protein>
    <recommendedName>
        <fullName evidence="2">CAAX prenyl protease 2/Lysostaphin resistance protein A-like domain-containing protein</fullName>
    </recommendedName>
</protein>
<feature type="transmembrane region" description="Helical" evidence="1">
    <location>
        <begin position="245"/>
        <end position="267"/>
    </location>
</feature>
<feature type="transmembrane region" description="Helical" evidence="1">
    <location>
        <begin position="90"/>
        <end position="112"/>
    </location>
</feature>
<dbReference type="EMBL" id="VSSQ01001816">
    <property type="protein sequence ID" value="MPM11326.1"/>
    <property type="molecule type" value="Genomic_DNA"/>
</dbReference>
<dbReference type="GO" id="GO:0004175">
    <property type="term" value="F:endopeptidase activity"/>
    <property type="evidence" value="ECO:0007669"/>
    <property type="project" value="UniProtKB-ARBA"/>
</dbReference>
<dbReference type="Pfam" id="PF02517">
    <property type="entry name" value="Rce1-like"/>
    <property type="match status" value="1"/>
</dbReference>
<reference evidence="3" key="1">
    <citation type="submission" date="2019-08" db="EMBL/GenBank/DDBJ databases">
        <authorList>
            <person name="Kucharzyk K."/>
            <person name="Murdoch R.W."/>
            <person name="Higgins S."/>
            <person name="Loffler F."/>
        </authorList>
    </citation>
    <scope>NUCLEOTIDE SEQUENCE</scope>
</reference>